<dbReference type="EMBL" id="JAOPKB010000002">
    <property type="protein sequence ID" value="MCU4971990.1"/>
    <property type="molecule type" value="Genomic_DNA"/>
</dbReference>
<keyword evidence="4" id="KW-1185">Reference proteome</keyword>
<feature type="transmembrane region" description="Helical" evidence="1">
    <location>
        <begin position="6"/>
        <end position="23"/>
    </location>
</feature>
<protein>
    <submittedName>
        <fullName evidence="2">Uncharacterized protein</fullName>
    </submittedName>
</protein>
<keyword evidence="1" id="KW-0812">Transmembrane</keyword>
<sequence>MFGLSKFDLFVGGIWLVVGLLEIGQISGSSSSRSVGVFSVLIGCFVLAARAETAVEPLRIGGPDTIVSITMLAFGLVEIVRLGFAGGVIPICFGIGMLGLSLRTSGADDGFSTDR</sequence>
<keyword evidence="1" id="KW-0472">Membrane</keyword>
<evidence type="ECO:0000313" key="3">
    <source>
        <dbReference type="EMBL" id="MCU4971990.1"/>
    </source>
</evidence>
<dbReference type="EMBL" id="JAOPKA010000007">
    <property type="protein sequence ID" value="MCU4742266.1"/>
    <property type="molecule type" value="Genomic_DNA"/>
</dbReference>
<dbReference type="RefSeq" id="WP_338004093.1">
    <property type="nucleotide sequence ID" value="NZ_JAOPKA010000007.1"/>
</dbReference>
<accession>A0AAP3E248</accession>
<dbReference type="AlphaFoldDB" id="A0AAP3E248"/>
<name>A0AAP3E248_9EURY</name>
<feature type="transmembrane region" description="Helical" evidence="1">
    <location>
        <begin position="71"/>
        <end position="95"/>
    </location>
</feature>
<evidence type="ECO:0000313" key="4">
    <source>
        <dbReference type="Proteomes" id="UP001320972"/>
    </source>
</evidence>
<reference evidence="2 4" key="1">
    <citation type="submission" date="2022-09" db="EMBL/GenBank/DDBJ databases">
        <title>Enrichment on poylsaccharides allowed isolation of novel metabolic and taxonomic groups of Haloarchaea.</title>
        <authorList>
            <person name="Sorokin D.Y."/>
            <person name="Elcheninov A.G."/>
            <person name="Khizhniak T.V."/>
            <person name="Kolganova T.V."/>
            <person name="Kublanov I.V."/>
        </authorList>
    </citation>
    <scope>NUCLEOTIDE SEQUENCE</scope>
    <source>
        <strain evidence="3 4">AArc-m2/3/4</strain>
        <strain evidence="2">AArc-xg1-1</strain>
    </source>
</reference>
<dbReference type="Proteomes" id="UP001321018">
    <property type="component" value="Unassembled WGS sequence"/>
</dbReference>
<evidence type="ECO:0000313" key="2">
    <source>
        <dbReference type="EMBL" id="MCU4742266.1"/>
    </source>
</evidence>
<comment type="caution">
    <text evidence="2">The sequence shown here is derived from an EMBL/GenBank/DDBJ whole genome shotgun (WGS) entry which is preliminary data.</text>
</comment>
<dbReference type="Proteomes" id="UP001320972">
    <property type="component" value="Unassembled WGS sequence"/>
</dbReference>
<gene>
    <name evidence="3" type="ORF">OB955_04465</name>
    <name evidence="2" type="ORF">OB960_12755</name>
</gene>
<keyword evidence="1" id="KW-1133">Transmembrane helix</keyword>
<organism evidence="2 5">
    <name type="scientific">Natronoglomus mannanivorans</name>
    <dbReference type="NCBI Taxonomy" id="2979990"/>
    <lineage>
        <taxon>Archaea</taxon>
        <taxon>Methanobacteriati</taxon>
        <taxon>Methanobacteriota</taxon>
        <taxon>Stenosarchaea group</taxon>
        <taxon>Halobacteria</taxon>
        <taxon>Halobacteriales</taxon>
        <taxon>Natrialbaceae</taxon>
        <taxon>Natronoglomus</taxon>
    </lineage>
</organism>
<evidence type="ECO:0000256" key="1">
    <source>
        <dbReference type="SAM" id="Phobius"/>
    </source>
</evidence>
<proteinExistence type="predicted"/>
<evidence type="ECO:0000313" key="5">
    <source>
        <dbReference type="Proteomes" id="UP001321018"/>
    </source>
</evidence>